<dbReference type="Proteomes" id="UP000265520">
    <property type="component" value="Unassembled WGS sequence"/>
</dbReference>
<feature type="non-terminal residue" evidence="1">
    <location>
        <position position="1"/>
    </location>
</feature>
<name>A0A392UYJ7_9FABA</name>
<protein>
    <submittedName>
        <fullName evidence="1">Uncharacterized protein</fullName>
    </submittedName>
</protein>
<reference evidence="1 2" key="1">
    <citation type="journal article" date="2018" name="Front. Plant Sci.">
        <title>Red Clover (Trifolium pratense) and Zigzag Clover (T. medium) - A Picture of Genomic Similarities and Differences.</title>
        <authorList>
            <person name="Dluhosova J."/>
            <person name="Istvanek J."/>
            <person name="Nedelnik J."/>
            <person name="Repkova J."/>
        </authorList>
    </citation>
    <scope>NUCLEOTIDE SEQUENCE [LARGE SCALE GENOMIC DNA]</scope>
    <source>
        <strain evidence="2">cv. 10/8</strain>
        <tissue evidence="1">Leaf</tissue>
    </source>
</reference>
<evidence type="ECO:0000313" key="1">
    <source>
        <dbReference type="EMBL" id="MCI79941.1"/>
    </source>
</evidence>
<accession>A0A392UYJ7</accession>
<evidence type="ECO:0000313" key="2">
    <source>
        <dbReference type="Proteomes" id="UP000265520"/>
    </source>
</evidence>
<sequence>CYVARRGKLVLPRHFSPETLKLSDLVSPGARQAMSSEGN</sequence>
<keyword evidence="2" id="KW-1185">Reference proteome</keyword>
<dbReference type="EMBL" id="LXQA010984631">
    <property type="protein sequence ID" value="MCI79941.1"/>
    <property type="molecule type" value="Genomic_DNA"/>
</dbReference>
<dbReference type="AlphaFoldDB" id="A0A392UYJ7"/>
<comment type="caution">
    <text evidence="1">The sequence shown here is derived from an EMBL/GenBank/DDBJ whole genome shotgun (WGS) entry which is preliminary data.</text>
</comment>
<organism evidence="1 2">
    <name type="scientific">Trifolium medium</name>
    <dbReference type="NCBI Taxonomy" id="97028"/>
    <lineage>
        <taxon>Eukaryota</taxon>
        <taxon>Viridiplantae</taxon>
        <taxon>Streptophyta</taxon>
        <taxon>Embryophyta</taxon>
        <taxon>Tracheophyta</taxon>
        <taxon>Spermatophyta</taxon>
        <taxon>Magnoliopsida</taxon>
        <taxon>eudicotyledons</taxon>
        <taxon>Gunneridae</taxon>
        <taxon>Pentapetalae</taxon>
        <taxon>rosids</taxon>
        <taxon>fabids</taxon>
        <taxon>Fabales</taxon>
        <taxon>Fabaceae</taxon>
        <taxon>Papilionoideae</taxon>
        <taxon>50 kb inversion clade</taxon>
        <taxon>NPAAA clade</taxon>
        <taxon>Hologalegina</taxon>
        <taxon>IRL clade</taxon>
        <taxon>Trifolieae</taxon>
        <taxon>Trifolium</taxon>
    </lineage>
</organism>
<proteinExistence type="predicted"/>